<evidence type="ECO:0000256" key="1">
    <source>
        <dbReference type="ARBA" id="ARBA00010487"/>
    </source>
</evidence>
<dbReference type="PANTHER" id="PTHR12625:SF0">
    <property type="entry name" value="PROTEIN LILIPOD"/>
    <property type="match status" value="1"/>
</dbReference>
<feature type="transmembrane region" description="Helical" evidence="2">
    <location>
        <begin position="86"/>
        <end position="115"/>
    </location>
</feature>
<proteinExistence type="inferred from homology"/>
<dbReference type="Pfam" id="PF04791">
    <property type="entry name" value="LMBR1"/>
    <property type="match status" value="1"/>
</dbReference>
<dbReference type="GO" id="GO:0007165">
    <property type="term" value="P:signal transduction"/>
    <property type="evidence" value="ECO:0007669"/>
    <property type="project" value="TreeGrafter"/>
</dbReference>
<gene>
    <name evidence="3" type="ORF">BpHYR1_047193</name>
</gene>
<feature type="transmembrane region" description="Helical" evidence="2">
    <location>
        <begin position="40"/>
        <end position="65"/>
    </location>
</feature>
<dbReference type="EMBL" id="REGN01013016">
    <property type="protein sequence ID" value="RMZ94477.1"/>
    <property type="molecule type" value="Genomic_DNA"/>
</dbReference>
<keyword evidence="2" id="KW-0472">Membrane</keyword>
<sequence>MKHKEEELINILSLLRGPSDNDSSINQTATDLREQQFHNFIREILVCLFIYGFLYLIAFVTIKVLRKAKETDEYVIDYEDAVADRVRIWICTFALATCFGAVLLLPMSIIASEVIKITPQSIYWKWLNSSLLHGLWNLIFLFSNLSLFIFLPFAHLFVESIGLPGSKKGIKSRFIETLIIIFFIVVILVGFSYVISAILDTDNAKLHSLLSNFEKLI</sequence>
<comment type="similarity">
    <text evidence="1">Belongs to the LIMR family.</text>
</comment>
<feature type="transmembrane region" description="Helical" evidence="2">
    <location>
        <begin position="135"/>
        <end position="158"/>
    </location>
</feature>
<dbReference type="PRINTS" id="PR01692">
    <property type="entry name" value="LIPOCALINIMR"/>
</dbReference>
<accession>A0A3M7P6W1</accession>
<dbReference type="Proteomes" id="UP000276133">
    <property type="component" value="Unassembled WGS sequence"/>
</dbReference>
<reference evidence="3 4" key="1">
    <citation type="journal article" date="2018" name="Sci. Rep.">
        <title>Genomic signatures of local adaptation to the degree of environmental predictability in rotifers.</title>
        <authorList>
            <person name="Franch-Gras L."/>
            <person name="Hahn C."/>
            <person name="Garcia-Roger E.M."/>
            <person name="Carmona M.J."/>
            <person name="Serra M."/>
            <person name="Gomez A."/>
        </authorList>
    </citation>
    <scope>NUCLEOTIDE SEQUENCE [LARGE SCALE GENOMIC DNA]</scope>
    <source>
        <strain evidence="3">HYR1</strain>
    </source>
</reference>
<comment type="caution">
    <text evidence="3">The sequence shown here is derived from an EMBL/GenBank/DDBJ whole genome shotgun (WGS) entry which is preliminary data.</text>
</comment>
<dbReference type="GO" id="GO:0005886">
    <property type="term" value="C:plasma membrane"/>
    <property type="evidence" value="ECO:0007669"/>
    <property type="project" value="TreeGrafter"/>
</dbReference>
<dbReference type="GO" id="GO:0004888">
    <property type="term" value="F:transmembrane signaling receptor activity"/>
    <property type="evidence" value="ECO:0007669"/>
    <property type="project" value="TreeGrafter"/>
</dbReference>
<keyword evidence="2" id="KW-0812">Transmembrane</keyword>
<organism evidence="3 4">
    <name type="scientific">Brachionus plicatilis</name>
    <name type="common">Marine rotifer</name>
    <name type="synonym">Brachionus muelleri</name>
    <dbReference type="NCBI Taxonomy" id="10195"/>
    <lineage>
        <taxon>Eukaryota</taxon>
        <taxon>Metazoa</taxon>
        <taxon>Spiralia</taxon>
        <taxon>Gnathifera</taxon>
        <taxon>Rotifera</taxon>
        <taxon>Eurotatoria</taxon>
        <taxon>Monogononta</taxon>
        <taxon>Pseudotrocha</taxon>
        <taxon>Ploima</taxon>
        <taxon>Brachionidae</taxon>
        <taxon>Brachionus</taxon>
    </lineage>
</organism>
<evidence type="ECO:0000313" key="3">
    <source>
        <dbReference type="EMBL" id="RMZ94477.1"/>
    </source>
</evidence>
<dbReference type="OrthoDB" id="5596951at2759"/>
<dbReference type="PANTHER" id="PTHR12625">
    <property type="entry name" value="LIPOCALIN-1 INTERACTING MEMBRANE RECEPTOR LIMR"/>
    <property type="match status" value="1"/>
</dbReference>
<name>A0A3M7P6W1_BRAPC</name>
<evidence type="ECO:0000256" key="2">
    <source>
        <dbReference type="SAM" id="Phobius"/>
    </source>
</evidence>
<dbReference type="InterPro" id="IPR006876">
    <property type="entry name" value="LMBR1-like_membr_prot"/>
</dbReference>
<feature type="transmembrane region" description="Helical" evidence="2">
    <location>
        <begin position="178"/>
        <end position="199"/>
    </location>
</feature>
<protein>
    <submittedName>
        <fullName evidence="3">LMBR1L</fullName>
    </submittedName>
</protein>
<evidence type="ECO:0000313" key="4">
    <source>
        <dbReference type="Proteomes" id="UP000276133"/>
    </source>
</evidence>
<dbReference type="STRING" id="10195.A0A3M7P6W1"/>
<dbReference type="AlphaFoldDB" id="A0A3M7P6W1"/>
<keyword evidence="2" id="KW-1133">Transmembrane helix</keyword>
<keyword evidence="4" id="KW-1185">Reference proteome</keyword>
<dbReference type="InterPro" id="IPR008075">
    <property type="entry name" value="LIMR"/>
</dbReference>